<evidence type="ECO:0000256" key="3">
    <source>
        <dbReference type="ARBA" id="ARBA00022989"/>
    </source>
</evidence>
<dbReference type="InterPro" id="IPR044839">
    <property type="entry name" value="NDR1-like"/>
</dbReference>
<keyword evidence="4 6" id="KW-0472">Membrane</keyword>
<feature type="region of interest" description="Disordered" evidence="5">
    <location>
        <begin position="1"/>
        <end position="58"/>
    </location>
</feature>
<proteinExistence type="predicted"/>
<dbReference type="Proteomes" id="UP000734854">
    <property type="component" value="Unassembled WGS sequence"/>
</dbReference>
<comment type="caution">
    <text evidence="9">The sequence shown here is derived from an EMBL/GenBank/DDBJ whole genome shotgun (WGS) entry which is preliminary data.</text>
</comment>
<evidence type="ECO:0000256" key="1">
    <source>
        <dbReference type="ARBA" id="ARBA00004167"/>
    </source>
</evidence>
<feature type="compositionally biased region" description="Pro residues" evidence="5">
    <location>
        <begin position="30"/>
        <end position="52"/>
    </location>
</feature>
<evidence type="ECO:0000256" key="4">
    <source>
        <dbReference type="ARBA" id="ARBA00023136"/>
    </source>
</evidence>
<keyword evidence="3 6" id="KW-1133">Transmembrane helix</keyword>
<dbReference type="PANTHER" id="PTHR31234:SF2">
    <property type="entry name" value="OS05G0199100 PROTEIN"/>
    <property type="match status" value="1"/>
</dbReference>
<dbReference type="EMBL" id="JACMSC010000007">
    <property type="protein sequence ID" value="KAG6514907.1"/>
    <property type="molecule type" value="Genomic_DNA"/>
</dbReference>
<name>A0A8J5LGW3_ZINOF</name>
<dbReference type="InterPro" id="IPR004864">
    <property type="entry name" value="LEA_2"/>
</dbReference>
<dbReference type="GO" id="GO:0098542">
    <property type="term" value="P:defense response to other organism"/>
    <property type="evidence" value="ECO:0007669"/>
    <property type="project" value="InterPro"/>
</dbReference>
<evidence type="ECO:0000313" key="8">
    <source>
        <dbReference type="EMBL" id="KAG6511181.1"/>
    </source>
</evidence>
<evidence type="ECO:0000256" key="6">
    <source>
        <dbReference type="SAM" id="Phobius"/>
    </source>
</evidence>
<keyword evidence="2 6" id="KW-0812">Transmembrane</keyword>
<dbReference type="AlphaFoldDB" id="A0A8J5LGW3"/>
<protein>
    <recommendedName>
        <fullName evidence="7">Late embryogenesis abundant protein LEA-2 subgroup domain-containing protein</fullName>
    </recommendedName>
</protein>
<sequence length="259" mass="27868">MEASRPPNATAPRAVNENGSAVANGGAPRPALPPSKAGPPVQYRPPYRPHPPPPRRRRRRGCCCVFCLWLTLFLIALVFLAAIAAGVFYVIYRPQRPSFSVSSLRLASLNVSSSDLLTSRLDLSVTARNPNRKLSFDYGDVAVSAASGGITIGEGTIRGFVQDTENTTVIKVNVSSSGRSLDPTEAADLRNRKRYPLEIEIDTKAGVKIGSFRSSRIGIRASCSGIEASVTRGNATAASSTGTARCKVKLRIKIWNWTI</sequence>
<comment type="subcellular location">
    <subcellularLocation>
        <location evidence="1">Membrane</location>
        <topology evidence="1">Single-pass membrane protein</topology>
    </subcellularLocation>
</comment>
<dbReference type="Pfam" id="PF03168">
    <property type="entry name" value="LEA_2"/>
    <property type="match status" value="1"/>
</dbReference>
<organism evidence="9 10">
    <name type="scientific">Zingiber officinale</name>
    <name type="common">Ginger</name>
    <name type="synonym">Amomum zingiber</name>
    <dbReference type="NCBI Taxonomy" id="94328"/>
    <lineage>
        <taxon>Eukaryota</taxon>
        <taxon>Viridiplantae</taxon>
        <taxon>Streptophyta</taxon>
        <taxon>Embryophyta</taxon>
        <taxon>Tracheophyta</taxon>
        <taxon>Spermatophyta</taxon>
        <taxon>Magnoliopsida</taxon>
        <taxon>Liliopsida</taxon>
        <taxon>Zingiberales</taxon>
        <taxon>Zingiberaceae</taxon>
        <taxon>Zingiber</taxon>
    </lineage>
</organism>
<dbReference type="PANTHER" id="PTHR31234">
    <property type="entry name" value="LATE EMBRYOGENESIS ABUNDANT (LEA) HYDROXYPROLINE-RICH GLYCOPROTEIN FAMILY"/>
    <property type="match status" value="1"/>
</dbReference>
<evidence type="ECO:0000313" key="9">
    <source>
        <dbReference type="EMBL" id="KAG6514907.1"/>
    </source>
</evidence>
<feature type="domain" description="Late embryogenesis abundant protein LEA-2 subgroup" evidence="7">
    <location>
        <begin position="125"/>
        <end position="223"/>
    </location>
</feature>
<accession>A0A8J5LGW3</accession>
<dbReference type="GO" id="GO:0005886">
    <property type="term" value="C:plasma membrane"/>
    <property type="evidence" value="ECO:0007669"/>
    <property type="project" value="TreeGrafter"/>
</dbReference>
<dbReference type="OrthoDB" id="777167at2759"/>
<evidence type="ECO:0000256" key="2">
    <source>
        <dbReference type="ARBA" id="ARBA00022692"/>
    </source>
</evidence>
<evidence type="ECO:0000259" key="7">
    <source>
        <dbReference type="Pfam" id="PF03168"/>
    </source>
</evidence>
<keyword evidence="10" id="KW-1185">Reference proteome</keyword>
<evidence type="ECO:0000256" key="5">
    <source>
        <dbReference type="SAM" id="MobiDB-lite"/>
    </source>
</evidence>
<dbReference type="EMBL" id="JACMSC010000008">
    <property type="protein sequence ID" value="KAG6511181.1"/>
    <property type="molecule type" value="Genomic_DNA"/>
</dbReference>
<gene>
    <name evidence="9" type="ORF">ZIOFF_025282</name>
    <name evidence="8" type="ORF">ZIOFF_029236</name>
</gene>
<reference evidence="9 10" key="1">
    <citation type="submission" date="2020-08" db="EMBL/GenBank/DDBJ databases">
        <title>Plant Genome Project.</title>
        <authorList>
            <person name="Zhang R.-G."/>
        </authorList>
    </citation>
    <scope>NUCLEOTIDE SEQUENCE [LARGE SCALE GENOMIC DNA]</scope>
    <source>
        <tissue evidence="9">Rhizome</tissue>
    </source>
</reference>
<evidence type="ECO:0000313" key="10">
    <source>
        <dbReference type="Proteomes" id="UP000734854"/>
    </source>
</evidence>
<feature type="transmembrane region" description="Helical" evidence="6">
    <location>
        <begin position="65"/>
        <end position="92"/>
    </location>
</feature>